<evidence type="ECO:0000256" key="5">
    <source>
        <dbReference type="ARBA" id="ARBA00022825"/>
    </source>
</evidence>
<dbReference type="GO" id="GO:0051117">
    <property type="term" value="F:ATPase binding"/>
    <property type="evidence" value="ECO:0007669"/>
    <property type="project" value="TreeGrafter"/>
</dbReference>
<accession>A0A1F8GH20</accession>
<keyword evidence="4" id="KW-0378">Hydrolase</keyword>
<evidence type="ECO:0000256" key="2">
    <source>
        <dbReference type="ARBA" id="ARBA00022490"/>
    </source>
</evidence>
<evidence type="ECO:0000256" key="1">
    <source>
        <dbReference type="ARBA" id="ARBA00007039"/>
    </source>
</evidence>
<dbReference type="PANTHER" id="PTHR10381">
    <property type="entry name" value="ATP-DEPENDENT CLP PROTEASE PROTEOLYTIC SUBUNIT"/>
    <property type="match status" value="1"/>
</dbReference>
<evidence type="ECO:0000313" key="9">
    <source>
        <dbReference type="Proteomes" id="UP000178911"/>
    </source>
</evidence>
<dbReference type="AlphaFoldDB" id="A0A1F8GH20"/>
<comment type="similarity">
    <text evidence="1 6">Belongs to the peptidase S14 family.</text>
</comment>
<evidence type="ECO:0000256" key="7">
    <source>
        <dbReference type="SAM" id="Phobius"/>
    </source>
</evidence>
<dbReference type="GO" id="GO:0009368">
    <property type="term" value="C:endopeptidase Clp complex"/>
    <property type="evidence" value="ECO:0007669"/>
    <property type="project" value="TreeGrafter"/>
</dbReference>
<dbReference type="Proteomes" id="UP000178911">
    <property type="component" value="Unassembled WGS sequence"/>
</dbReference>
<evidence type="ECO:0000256" key="4">
    <source>
        <dbReference type="ARBA" id="ARBA00022801"/>
    </source>
</evidence>
<keyword evidence="3" id="KW-0645">Protease</keyword>
<dbReference type="STRING" id="1802695.A3A13_02965"/>
<dbReference type="SUPFAM" id="SSF52096">
    <property type="entry name" value="ClpP/crotonase"/>
    <property type="match status" value="1"/>
</dbReference>
<dbReference type="InterPro" id="IPR001907">
    <property type="entry name" value="ClpP"/>
</dbReference>
<evidence type="ECO:0000256" key="3">
    <source>
        <dbReference type="ARBA" id="ARBA00022670"/>
    </source>
</evidence>
<keyword evidence="7" id="KW-0472">Membrane</keyword>
<dbReference type="GO" id="GO:0004176">
    <property type="term" value="F:ATP-dependent peptidase activity"/>
    <property type="evidence" value="ECO:0007669"/>
    <property type="project" value="InterPro"/>
</dbReference>
<sequence>MAETKRHIVRSSIIEETFQRLLREKRVIFITGPISLAVSSALTLMILASEFEKDKSKPVWVVISSNGGDLYSGLAVYDLLRSLVEKGVPVHTIGVGLVASIAVPIFQAGTRRSCFPNTHIVIHQASLHGLGGGEVNMLDDEIKNSLKLNSRVLDVICLRSGVARDQLIQDTRKTDLLLNAEEALRYGPHGLVDEIITTWPF</sequence>
<reference evidence="8 9" key="1">
    <citation type="journal article" date="2016" name="Nat. Commun.">
        <title>Thousands of microbial genomes shed light on interconnected biogeochemical processes in an aquifer system.</title>
        <authorList>
            <person name="Anantharaman K."/>
            <person name="Brown C.T."/>
            <person name="Hug L.A."/>
            <person name="Sharon I."/>
            <person name="Castelle C.J."/>
            <person name="Probst A.J."/>
            <person name="Thomas B.C."/>
            <person name="Singh A."/>
            <person name="Wilkins M.J."/>
            <person name="Karaoz U."/>
            <person name="Brodie E.L."/>
            <person name="Williams K.H."/>
            <person name="Hubbard S.S."/>
            <person name="Banfield J.F."/>
        </authorList>
    </citation>
    <scope>NUCLEOTIDE SEQUENCE [LARGE SCALE GENOMIC DNA]</scope>
</reference>
<dbReference type="InterPro" id="IPR023562">
    <property type="entry name" value="ClpP/TepA"/>
</dbReference>
<dbReference type="PANTHER" id="PTHR10381:SF70">
    <property type="entry name" value="ATP-DEPENDENT CLP PROTEASE PROTEOLYTIC SUBUNIT"/>
    <property type="match status" value="1"/>
</dbReference>
<evidence type="ECO:0000256" key="6">
    <source>
        <dbReference type="RuleBase" id="RU003567"/>
    </source>
</evidence>
<evidence type="ECO:0000313" key="8">
    <source>
        <dbReference type="EMBL" id="OGN24008.1"/>
    </source>
</evidence>
<organism evidence="8 9">
    <name type="scientific">Candidatus Yanofskybacteria bacterium RIFCSPLOWO2_01_FULL_43_22</name>
    <dbReference type="NCBI Taxonomy" id="1802695"/>
    <lineage>
        <taxon>Bacteria</taxon>
        <taxon>Candidatus Yanofskyibacteriota</taxon>
    </lineage>
</organism>
<dbReference type="Gene3D" id="3.90.226.10">
    <property type="entry name" value="2-enoyl-CoA Hydratase, Chain A, domain 1"/>
    <property type="match status" value="1"/>
</dbReference>
<dbReference type="Pfam" id="PF00574">
    <property type="entry name" value="CLP_protease"/>
    <property type="match status" value="1"/>
</dbReference>
<keyword evidence="7" id="KW-1133">Transmembrane helix</keyword>
<protein>
    <recommendedName>
        <fullName evidence="6">ATP-dependent Clp protease proteolytic subunit</fullName>
    </recommendedName>
</protein>
<proteinExistence type="inferred from homology"/>
<keyword evidence="5" id="KW-0720">Serine protease</keyword>
<feature type="transmembrane region" description="Helical" evidence="7">
    <location>
        <begin position="27"/>
        <end position="48"/>
    </location>
</feature>
<dbReference type="EMBL" id="MGKJ01000014">
    <property type="protein sequence ID" value="OGN24008.1"/>
    <property type="molecule type" value="Genomic_DNA"/>
</dbReference>
<dbReference type="InterPro" id="IPR029045">
    <property type="entry name" value="ClpP/crotonase-like_dom_sf"/>
</dbReference>
<dbReference type="PRINTS" id="PR00127">
    <property type="entry name" value="CLPPROTEASEP"/>
</dbReference>
<feature type="transmembrane region" description="Helical" evidence="7">
    <location>
        <begin position="88"/>
        <end position="106"/>
    </location>
</feature>
<dbReference type="CDD" id="cd07017">
    <property type="entry name" value="S14_ClpP_2"/>
    <property type="match status" value="1"/>
</dbReference>
<name>A0A1F8GH20_9BACT</name>
<comment type="caution">
    <text evidence="8">The sequence shown here is derived from an EMBL/GenBank/DDBJ whole genome shotgun (WGS) entry which is preliminary data.</text>
</comment>
<dbReference type="GO" id="GO:0004252">
    <property type="term" value="F:serine-type endopeptidase activity"/>
    <property type="evidence" value="ECO:0007669"/>
    <property type="project" value="InterPro"/>
</dbReference>
<gene>
    <name evidence="8" type="ORF">A3A13_02965</name>
</gene>
<keyword evidence="7" id="KW-0812">Transmembrane</keyword>
<keyword evidence="2" id="KW-0963">Cytoplasm</keyword>
<dbReference type="GO" id="GO:0006515">
    <property type="term" value="P:protein quality control for misfolded or incompletely synthesized proteins"/>
    <property type="evidence" value="ECO:0007669"/>
    <property type="project" value="TreeGrafter"/>
</dbReference>